<keyword evidence="6 9" id="KW-0328">Glycosyltransferase</keyword>
<accession>A0ABY0IRA1</accession>
<dbReference type="SUPFAM" id="SSF51690">
    <property type="entry name" value="Nicotinate/Quinolinate PRTase C-terminal domain-like"/>
    <property type="match status" value="1"/>
</dbReference>
<evidence type="ECO:0000256" key="2">
    <source>
        <dbReference type="ARBA" id="ARBA00004893"/>
    </source>
</evidence>
<comment type="function">
    <text evidence="1">Involved in the catabolism of quinolinic acid (QA).</text>
</comment>
<keyword evidence="7 9" id="KW-0808">Transferase</keyword>
<dbReference type="Gene3D" id="3.90.1170.20">
    <property type="entry name" value="Quinolinate phosphoribosyl transferase, N-terminal domain"/>
    <property type="match status" value="1"/>
</dbReference>
<keyword evidence="5" id="KW-0662">Pyridine nucleotide biosynthesis</keyword>
<protein>
    <recommendedName>
        <fullName evidence="4">nicotinate-nucleotide diphosphorylase (carboxylating)</fullName>
        <ecNumber evidence="4">2.4.2.19</ecNumber>
    </recommendedName>
    <alternativeName>
        <fullName evidence="8">Quinolinate phosphoribosyltransferase [decarboxylating]</fullName>
    </alternativeName>
</protein>
<comment type="caution">
    <text evidence="12">The sequence shown here is derived from an EMBL/GenBank/DDBJ whole genome shotgun (WGS) entry which is preliminary data.</text>
</comment>
<evidence type="ECO:0000259" key="10">
    <source>
        <dbReference type="Pfam" id="PF01729"/>
    </source>
</evidence>
<dbReference type="InterPro" id="IPR004393">
    <property type="entry name" value="NadC"/>
</dbReference>
<dbReference type="InterPro" id="IPR037128">
    <property type="entry name" value="Quinolinate_PRibosylTase_N_sf"/>
</dbReference>
<dbReference type="PIRSF" id="PIRSF006250">
    <property type="entry name" value="NadC_ModD"/>
    <property type="match status" value="1"/>
</dbReference>
<dbReference type="InterPro" id="IPR036068">
    <property type="entry name" value="Nicotinate_pribotase-like_C"/>
</dbReference>
<evidence type="ECO:0000256" key="1">
    <source>
        <dbReference type="ARBA" id="ARBA00003237"/>
    </source>
</evidence>
<name>A0ABY0IRA1_9RHOO</name>
<evidence type="ECO:0000313" key="13">
    <source>
        <dbReference type="Proteomes" id="UP000292136"/>
    </source>
</evidence>
<comment type="similarity">
    <text evidence="3 9">Belongs to the NadC/ModD family.</text>
</comment>
<feature type="domain" description="Quinolinate phosphoribosyl transferase C-terminal" evidence="10">
    <location>
        <begin position="121"/>
        <end position="290"/>
    </location>
</feature>
<dbReference type="PANTHER" id="PTHR32179:SF3">
    <property type="entry name" value="NICOTINATE-NUCLEOTIDE PYROPHOSPHORYLASE [CARBOXYLATING]"/>
    <property type="match status" value="1"/>
</dbReference>
<dbReference type="InterPro" id="IPR027277">
    <property type="entry name" value="NadC/ModD"/>
</dbReference>
<proteinExistence type="inferred from homology"/>
<reference evidence="12 13" key="1">
    <citation type="submission" date="2019-02" db="EMBL/GenBank/DDBJ databases">
        <title>Genomic Encyclopedia of Type Strains, Phase IV (KMG-IV): sequencing the most valuable type-strain genomes for metagenomic binning, comparative biology and taxonomic classification.</title>
        <authorList>
            <person name="Goeker M."/>
        </authorList>
    </citation>
    <scope>NUCLEOTIDE SEQUENCE [LARGE SCALE GENOMIC DNA]</scope>
    <source>
        <strain evidence="12 13">DSM 21223</strain>
    </source>
</reference>
<dbReference type="InterPro" id="IPR002638">
    <property type="entry name" value="Quinolinate_PRibosylTrfase_C"/>
</dbReference>
<evidence type="ECO:0000313" key="12">
    <source>
        <dbReference type="EMBL" id="RZT90107.1"/>
    </source>
</evidence>
<dbReference type="EMBL" id="SHKM01000001">
    <property type="protein sequence ID" value="RZT90107.1"/>
    <property type="molecule type" value="Genomic_DNA"/>
</dbReference>
<dbReference type="Pfam" id="PF01729">
    <property type="entry name" value="QRPTase_C"/>
    <property type="match status" value="1"/>
</dbReference>
<dbReference type="InterPro" id="IPR013785">
    <property type="entry name" value="Aldolase_TIM"/>
</dbReference>
<evidence type="ECO:0000259" key="11">
    <source>
        <dbReference type="Pfam" id="PF02749"/>
    </source>
</evidence>
<keyword evidence="13" id="KW-1185">Reference proteome</keyword>
<feature type="domain" description="Quinolinate phosphoribosyl transferase N-terminal" evidence="11">
    <location>
        <begin position="35"/>
        <end position="119"/>
    </location>
</feature>
<dbReference type="NCBIfam" id="TIGR00078">
    <property type="entry name" value="nadC"/>
    <property type="match status" value="1"/>
</dbReference>
<evidence type="ECO:0000256" key="3">
    <source>
        <dbReference type="ARBA" id="ARBA00009400"/>
    </source>
</evidence>
<evidence type="ECO:0000256" key="7">
    <source>
        <dbReference type="ARBA" id="ARBA00022679"/>
    </source>
</evidence>
<sequence>MPKPVDSQLTLQLPPAAEIERNVDGALAEDVAGGDLTAQLIPAGQPGTATVISREAATLCGTAWFEAAFRKVDPACRITWHAQDGDRVQPNQLLCDIAGPARALLTAERTGLNFLQLLSGVATRTRRFVDTVAGTRARIVDTRKTLPGLRLAQKYAVTCGGGDNHRIGLYDAILIKENHIMAAGGIAQAVAAAKAVAAAATVPCKFIQVEVENLEELRQALAAGATMVLLDNMSLADMAEASRLAAGQAVLEASGGISLETVRAIAETGVDRISIGGLTKDVQALDLSMRFKAG</sequence>
<dbReference type="Gene3D" id="3.20.20.70">
    <property type="entry name" value="Aldolase class I"/>
    <property type="match status" value="1"/>
</dbReference>
<dbReference type="InterPro" id="IPR022412">
    <property type="entry name" value="Quinolinate_PRibosylTrfase_N"/>
</dbReference>
<comment type="pathway">
    <text evidence="2">Cofactor biosynthesis; NAD(+) biosynthesis; nicotinate D-ribonucleotide from quinolinate: step 1/1.</text>
</comment>
<dbReference type="CDD" id="cd01572">
    <property type="entry name" value="QPRTase"/>
    <property type="match status" value="1"/>
</dbReference>
<evidence type="ECO:0000256" key="6">
    <source>
        <dbReference type="ARBA" id="ARBA00022676"/>
    </source>
</evidence>
<dbReference type="PANTHER" id="PTHR32179">
    <property type="entry name" value="NICOTINATE-NUCLEOTIDE PYROPHOSPHORYLASE [CARBOXYLATING]"/>
    <property type="match status" value="1"/>
</dbReference>
<dbReference type="RefSeq" id="WP_207222167.1">
    <property type="nucleotide sequence ID" value="NZ_SHKM01000001.1"/>
</dbReference>
<gene>
    <name evidence="12" type="ORF">EV678_0918</name>
</gene>
<evidence type="ECO:0000256" key="5">
    <source>
        <dbReference type="ARBA" id="ARBA00022642"/>
    </source>
</evidence>
<organism evidence="12 13">
    <name type="scientific">Azospira oryzae</name>
    <dbReference type="NCBI Taxonomy" id="146939"/>
    <lineage>
        <taxon>Bacteria</taxon>
        <taxon>Pseudomonadati</taxon>
        <taxon>Pseudomonadota</taxon>
        <taxon>Betaproteobacteria</taxon>
        <taxon>Rhodocyclales</taxon>
        <taxon>Rhodocyclaceae</taxon>
        <taxon>Azospira</taxon>
    </lineage>
</organism>
<dbReference type="Pfam" id="PF02749">
    <property type="entry name" value="QRPTase_N"/>
    <property type="match status" value="1"/>
</dbReference>
<evidence type="ECO:0000256" key="8">
    <source>
        <dbReference type="ARBA" id="ARBA00033102"/>
    </source>
</evidence>
<evidence type="ECO:0000256" key="9">
    <source>
        <dbReference type="PIRNR" id="PIRNR006250"/>
    </source>
</evidence>
<dbReference type="Proteomes" id="UP000292136">
    <property type="component" value="Unassembled WGS sequence"/>
</dbReference>
<evidence type="ECO:0000256" key="4">
    <source>
        <dbReference type="ARBA" id="ARBA00011944"/>
    </source>
</evidence>
<dbReference type="SUPFAM" id="SSF54675">
    <property type="entry name" value="Nicotinate/Quinolinate PRTase N-terminal domain-like"/>
    <property type="match status" value="1"/>
</dbReference>
<dbReference type="EC" id="2.4.2.19" evidence="4"/>